<dbReference type="RefSeq" id="WP_100041294.1">
    <property type="nucleotide sequence ID" value="NZ_LT630003.1"/>
</dbReference>
<dbReference type="Gene3D" id="1.10.3720.10">
    <property type="entry name" value="MetI-like"/>
    <property type="match status" value="1"/>
</dbReference>
<feature type="transmembrane region" description="Helical" evidence="7">
    <location>
        <begin position="236"/>
        <end position="258"/>
    </location>
</feature>
<sequence>MYKYMIKRLLMLIPVIIGVTFIVFFILNLSPGDPAAIILGDQATAEALAMKREELGLNDPLLIRYGRYLVRMLHGDLGTSYKNSLSVWDQVISRFPNTAMLAVAAILVALAIGIPVGIISAKNQYSALDNISMVTALIGVSMPSFWMGLLLVIVFALKLGWLPSQGMGQGLAPLLKSLVLPAVTLGTSAAATITRMTRSSMLEVIRQDYIDTARAKGVSEKIITYRHMLKNAMIPIITAVGLQFGTLLGGAMLTETVFSWPGLGRLMVEAIKSKDIPLVLGSVIFLAVMFTVVNLAVDIVYAFVDPRIKSQYKRK</sequence>
<evidence type="ECO:0000256" key="3">
    <source>
        <dbReference type="ARBA" id="ARBA00022475"/>
    </source>
</evidence>
<feature type="transmembrane region" description="Helical" evidence="7">
    <location>
        <begin position="99"/>
        <end position="121"/>
    </location>
</feature>
<comment type="similarity">
    <text evidence="7">Belongs to the binding-protein-dependent transport system permease family.</text>
</comment>
<feature type="transmembrane region" description="Helical" evidence="7">
    <location>
        <begin position="278"/>
        <end position="304"/>
    </location>
</feature>
<evidence type="ECO:0000256" key="5">
    <source>
        <dbReference type="ARBA" id="ARBA00022989"/>
    </source>
</evidence>
<dbReference type="PROSITE" id="PS50928">
    <property type="entry name" value="ABC_TM1"/>
    <property type="match status" value="1"/>
</dbReference>
<proteinExistence type="inferred from homology"/>
<dbReference type="PANTHER" id="PTHR43163">
    <property type="entry name" value="DIPEPTIDE TRANSPORT SYSTEM PERMEASE PROTEIN DPPB-RELATED"/>
    <property type="match status" value="1"/>
</dbReference>
<accession>A0ABY1C1H5</accession>
<evidence type="ECO:0000313" key="10">
    <source>
        <dbReference type="Proteomes" id="UP000198970"/>
    </source>
</evidence>
<keyword evidence="2 7" id="KW-0813">Transport</keyword>
<dbReference type="InterPro" id="IPR035906">
    <property type="entry name" value="MetI-like_sf"/>
</dbReference>
<keyword evidence="6 7" id="KW-0472">Membrane</keyword>
<keyword evidence="5 7" id="KW-1133">Transmembrane helix</keyword>
<feature type="transmembrane region" description="Helical" evidence="7">
    <location>
        <begin position="177"/>
        <end position="196"/>
    </location>
</feature>
<keyword evidence="4 7" id="KW-0812">Transmembrane</keyword>
<feature type="domain" description="ABC transmembrane type-1" evidence="8">
    <location>
        <begin position="95"/>
        <end position="301"/>
    </location>
</feature>
<dbReference type="PANTHER" id="PTHR43163:SF6">
    <property type="entry name" value="DIPEPTIDE TRANSPORT SYSTEM PERMEASE PROTEIN DPPB-RELATED"/>
    <property type="match status" value="1"/>
</dbReference>
<evidence type="ECO:0000256" key="6">
    <source>
        <dbReference type="ARBA" id="ARBA00023136"/>
    </source>
</evidence>
<comment type="subcellular location">
    <subcellularLocation>
        <location evidence="1 7">Cell membrane</location>
        <topology evidence="1 7">Multi-pass membrane protein</topology>
    </subcellularLocation>
</comment>
<name>A0ABY1C1H5_9FIRM</name>
<gene>
    <name evidence="9" type="ORF">SAMN02745906_0204</name>
</gene>
<feature type="transmembrane region" description="Helical" evidence="7">
    <location>
        <begin position="9"/>
        <end position="27"/>
    </location>
</feature>
<reference evidence="9 10" key="1">
    <citation type="submission" date="2016-10" db="EMBL/GenBank/DDBJ databases">
        <authorList>
            <person name="Varghese N."/>
            <person name="Submissions S."/>
        </authorList>
    </citation>
    <scope>NUCLEOTIDE SEQUENCE [LARGE SCALE GENOMIC DNA]</scope>
    <source>
        <strain evidence="9 10">ATCC 19403</strain>
    </source>
</reference>
<keyword evidence="3" id="KW-1003">Cell membrane</keyword>
<evidence type="ECO:0000259" key="8">
    <source>
        <dbReference type="PROSITE" id="PS50928"/>
    </source>
</evidence>
<dbReference type="SUPFAM" id="SSF161098">
    <property type="entry name" value="MetI-like"/>
    <property type="match status" value="1"/>
</dbReference>
<keyword evidence="10" id="KW-1185">Reference proteome</keyword>
<dbReference type="EMBL" id="LT630003">
    <property type="protein sequence ID" value="SET52638.1"/>
    <property type="molecule type" value="Genomic_DNA"/>
</dbReference>
<evidence type="ECO:0000256" key="4">
    <source>
        <dbReference type="ARBA" id="ARBA00022692"/>
    </source>
</evidence>
<dbReference type="InterPro" id="IPR045621">
    <property type="entry name" value="BPD_transp_1_N"/>
</dbReference>
<evidence type="ECO:0000256" key="7">
    <source>
        <dbReference type="RuleBase" id="RU363032"/>
    </source>
</evidence>
<dbReference type="Pfam" id="PF19300">
    <property type="entry name" value="BPD_transp_1_N"/>
    <property type="match status" value="1"/>
</dbReference>
<dbReference type="Proteomes" id="UP000198970">
    <property type="component" value="Chromosome I"/>
</dbReference>
<dbReference type="CDD" id="cd06261">
    <property type="entry name" value="TM_PBP2"/>
    <property type="match status" value="1"/>
</dbReference>
<evidence type="ECO:0000313" key="9">
    <source>
        <dbReference type="EMBL" id="SET52638.1"/>
    </source>
</evidence>
<dbReference type="InterPro" id="IPR000515">
    <property type="entry name" value="MetI-like"/>
</dbReference>
<dbReference type="Pfam" id="PF00528">
    <property type="entry name" value="BPD_transp_1"/>
    <property type="match status" value="1"/>
</dbReference>
<evidence type="ECO:0000256" key="2">
    <source>
        <dbReference type="ARBA" id="ARBA00022448"/>
    </source>
</evidence>
<feature type="transmembrane region" description="Helical" evidence="7">
    <location>
        <begin position="133"/>
        <end position="157"/>
    </location>
</feature>
<protein>
    <submittedName>
        <fullName evidence="9">Peptide/nickel transport system permease protein</fullName>
    </submittedName>
</protein>
<organism evidence="9 10">
    <name type="scientific">Lacrimispora sphenoides JCM 1415</name>
    <dbReference type="NCBI Taxonomy" id="1297793"/>
    <lineage>
        <taxon>Bacteria</taxon>
        <taxon>Bacillati</taxon>
        <taxon>Bacillota</taxon>
        <taxon>Clostridia</taxon>
        <taxon>Lachnospirales</taxon>
        <taxon>Lachnospiraceae</taxon>
        <taxon>Lacrimispora</taxon>
    </lineage>
</organism>
<evidence type="ECO:0000256" key="1">
    <source>
        <dbReference type="ARBA" id="ARBA00004651"/>
    </source>
</evidence>